<dbReference type="InterPro" id="IPR036188">
    <property type="entry name" value="FAD/NAD-bd_sf"/>
</dbReference>
<reference evidence="4 5" key="1">
    <citation type="submission" date="2018-05" db="EMBL/GenBank/DDBJ databases">
        <title>The draft genome of strain NS-104.</title>
        <authorList>
            <person name="Hang P."/>
            <person name="Jiang J."/>
        </authorList>
    </citation>
    <scope>NUCLEOTIDE SEQUENCE [LARGE SCALE GENOMIC DNA]</scope>
    <source>
        <strain evidence="4 5">NS-104</strain>
    </source>
</reference>
<dbReference type="InterPro" id="IPR006076">
    <property type="entry name" value="FAD-dep_OxRdtase"/>
</dbReference>
<dbReference type="SUPFAM" id="SSF51905">
    <property type="entry name" value="FAD/NAD(P)-binding domain"/>
    <property type="match status" value="1"/>
</dbReference>
<evidence type="ECO:0000256" key="2">
    <source>
        <dbReference type="SAM" id="MobiDB-lite"/>
    </source>
</evidence>
<dbReference type="Proteomes" id="UP000245252">
    <property type="component" value="Unassembled WGS sequence"/>
</dbReference>
<dbReference type="OrthoDB" id="9806601at2"/>
<feature type="region of interest" description="Disordered" evidence="2">
    <location>
        <begin position="1"/>
        <end position="20"/>
    </location>
</feature>
<dbReference type="PANTHER" id="PTHR13847">
    <property type="entry name" value="SARCOSINE DEHYDROGENASE-RELATED"/>
    <property type="match status" value="1"/>
</dbReference>
<dbReference type="AlphaFoldDB" id="A0A2U2DX33"/>
<organism evidence="4 5">
    <name type="scientific">Metarhizobium album</name>
    <dbReference type="NCBI Taxonomy" id="2182425"/>
    <lineage>
        <taxon>Bacteria</taxon>
        <taxon>Pseudomonadati</taxon>
        <taxon>Pseudomonadota</taxon>
        <taxon>Alphaproteobacteria</taxon>
        <taxon>Hyphomicrobiales</taxon>
        <taxon>Rhizobiaceae</taxon>
        <taxon>Metarhizobium</taxon>
    </lineage>
</organism>
<accession>A0A2U2DX33</accession>
<dbReference type="PANTHER" id="PTHR13847:SF275">
    <property type="entry name" value="GAMMA-GLUTAMYLPUTRESCINE OXIDOREDUCTASE"/>
    <property type="match status" value="1"/>
</dbReference>
<dbReference type="Pfam" id="PF01266">
    <property type="entry name" value="DAO"/>
    <property type="match status" value="1"/>
</dbReference>
<evidence type="ECO:0000256" key="1">
    <source>
        <dbReference type="ARBA" id="ARBA00023002"/>
    </source>
</evidence>
<proteinExistence type="predicted"/>
<dbReference type="GO" id="GO:0005737">
    <property type="term" value="C:cytoplasm"/>
    <property type="evidence" value="ECO:0007669"/>
    <property type="project" value="TreeGrafter"/>
</dbReference>
<evidence type="ECO:0000313" key="4">
    <source>
        <dbReference type="EMBL" id="PWE57885.1"/>
    </source>
</evidence>
<protein>
    <submittedName>
        <fullName evidence="4">Gamma-glutamylputrescine oxidoreductase</fullName>
    </submittedName>
</protein>
<keyword evidence="1" id="KW-0560">Oxidoreductase</keyword>
<dbReference type="GO" id="GO:0016491">
    <property type="term" value="F:oxidoreductase activity"/>
    <property type="evidence" value="ECO:0007669"/>
    <property type="project" value="UniProtKB-KW"/>
</dbReference>
<sequence>MTHISGSSDMTAKLSSASTNPGHAASWYAASARDQKIRPMLEGEIEADVCIIGAGFTGISAALELVERGYSVAVVEAVRIGFGASGRNGGQIVNGYSRDLETIAGRYGRDKAVKLGAMSLEGGEIIRGRIAKYAIDCDLVHGGFFAAFTPKQVREMEAHKAHWEKHGHGGLEMVSRADVGTYVKADRYVGGMIDRLGGHIHPLDLVLGEAAAVENQGGRIFENSRVESVGMGAHPIVRTERGAVKAKYVLVCGNAYLGKLLPQIGDRMMPVSSQVMATEPLPKELIEGLLPANYCVEDANYVLDYYRRTADNRLLYGGGIGYGGQDPANLTGVIRPNMLKTFPQLENVKIDYAWSGNFALTLTRIPHMGRLADNVYFSHGDSGHGVTTTHLLGKILGEAVAGHAERFDIWSSLPNYPFPGGKTFRVPLTMLGAWWYGMRDKLGI</sequence>
<gene>
    <name evidence="4" type="ORF">DEM27_01440</name>
</gene>
<feature type="domain" description="FAD dependent oxidoreductase" evidence="3">
    <location>
        <begin position="48"/>
        <end position="398"/>
    </location>
</feature>
<dbReference type="Gene3D" id="3.30.9.10">
    <property type="entry name" value="D-Amino Acid Oxidase, subunit A, domain 2"/>
    <property type="match status" value="1"/>
</dbReference>
<comment type="caution">
    <text evidence="4">The sequence shown here is derived from an EMBL/GenBank/DDBJ whole genome shotgun (WGS) entry which is preliminary data.</text>
</comment>
<evidence type="ECO:0000259" key="3">
    <source>
        <dbReference type="Pfam" id="PF01266"/>
    </source>
</evidence>
<dbReference type="Gene3D" id="3.50.50.60">
    <property type="entry name" value="FAD/NAD(P)-binding domain"/>
    <property type="match status" value="1"/>
</dbReference>
<keyword evidence="5" id="KW-1185">Reference proteome</keyword>
<name>A0A2U2DX33_9HYPH</name>
<evidence type="ECO:0000313" key="5">
    <source>
        <dbReference type="Proteomes" id="UP000245252"/>
    </source>
</evidence>
<dbReference type="EMBL" id="QFBC01000001">
    <property type="protein sequence ID" value="PWE57885.1"/>
    <property type="molecule type" value="Genomic_DNA"/>
</dbReference>